<keyword evidence="3" id="KW-1185">Reference proteome</keyword>
<protein>
    <submittedName>
        <fullName evidence="2">Signal peptide prediction</fullName>
    </submittedName>
</protein>
<feature type="region of interest" description="Disordered" evidence="1">
    <location>
        <begin position="1"/>
        <end position="22"/>
    </location>
</feature>
<gene>
    <name evidence="2" type="ORF">D5039_14750</name>
</gene>
<dbReference type="SUPFAM" id="SSF53850">
    <property type="entry name" value="Periplasmic binding protein-like II"/>
    <property type="match status" value="1"/>
</dbReference>
<evidence type="ECO:0000256" key="1">
    <source>
        <dbReference type="SAM" id="MobiDB-lite"/>
    </source>
</evidence>
<evidence type="ECO:0000313" key="3">
    <source>
        <dbReference type="Proteomes" id="UP001208935"/>
    </source>
</evidence>
<proteinExistence type="predicted"/>
<name>A0ABT3KVK5_9BURK</name>
<dbReference type="EMBL" id="QZCW01000002">
    <property type="protein sequence ID" value="MCW5322365.1"/>
    <property type="molecule type" value="Genomic_DNA"/>
</dbReference>
<feature type="compositionally biased region" description="Low complexity" evidence="1">
    <location>
        <begin position="1"/>
        <end position="20"/>
    </location>
</feature>
<dbReference type="Gene3D" id="3.40.190.10">
    <property type="entry name" value="Periplasmic binding protein-like II"/>
    <property type="match status" value="1"/>
</dbReference>
<organism evidence="2 3">
    <name type="scientific">Verminephrobacter aporrectodeae subsp. tuberculatae</name>
    <dbReference type="NCBI Taxonomy" id="1110392"/>
    <lineage>
        <taxon>Bacteria</taxon>
        <taxon>Pseudomonadati</taxon>
        <taxon>Pseudomonadota</taxon>
        <taxon>Betaproteobacteria</taxon>
        <taxon>Burkholderiales</taxon>
        <taxon>Comamonadaceae</taxon>
        <taxon>Verminephrobacter</taxon>
    </lineage>
</organism>
<evidence type="ECO:0000313" key="2">
    <source>
        <dbReference type="EMBL" id="MCW5322365.1"/>
    </source>
</evidence>
<dbReference type="Proteomes" id="UP001208935">
    <property type="component" value="Unassembled WGS sequence"/>
</dbReference>
<dbReference type="RefSeq" id="WP_265257891.1">
    <property type="nucleotide sequence ID" value="NZ_QZCV01000002.1"/>
</dbReference>
<accession>A0ABT3KVK5</accession>
<comment type="caution">
    <text evidence="2">The sequence shown here is derived from an EMBL/GenBank/DDBJ whole genome shotgun (WGS) entry which is preliminary data.</text>
</comment>
<sequence length="421" mass="46200">MPRSAAQTTRAARADPQAPAVHTGGRPCLRVLGTEITLLESVRERAEADLGIRIHFERLDFLAAQQRAATQTESYDVYDQCFHSLDIVWFWHAIQPIDLRRIALWAEVSDLTKIGRITPGAPLGCGDAPVRKLYVQADATLGAAQSERIAMLPAVHNMDAFAVTPQIRALMGDEIGWGCLLDARLSGRIALVDEPAIGVFDAALAARSSGEFEPRDMGNLSLREIDQLIGILLERKRRGHFGGFWKTAADSVRLMQGGIVGGQSIWASALTALAAEGVPVIEVVPREGYRAWHGGMCLSRQLKGRMLGVAYDYLNWWLSGWPGAVMARQGCYMAAPGRVRDWLAPAEWDYWYEGRPAACDLRGPDGRVVVRAGALRSGGSYARKASRIAVWNTTMDEHNYLARRWRDFIGEAIPAGAAGPR</sequence>
<reference evidence="3" key="1">
    <citation type="submission" date="2023-07" db="EMBL/GenBank/DDBJ databases">
        <title>Verminephrobacter genomes.</title>
        <authorList>
            <person name="Lund M.B."/>
        </authorList>
    </citation>
    <scope>NUCLEOTIDE SEQUENCE [LARGE SCALE GENOMIC DNA]</scope>
    <source>
        <strain evidence="3">AtM5-05</strain>
    </source>
</reference>